<keyword evidence="1" id="KW-0472">Membrane</keyword>
<dbReference type="Proteomes" id="UP001172055">
    <property type="component" value="Unassembled WGS sequence"/>
</dbReference>
<evidence type="ECO:0000313" key="3">
    <source>
        <dbReference type="Proteomes" id="UP001172055"/>
    </source>
</evidence>
<keyword evidence="3" id="KW-1185">Reference proteome</keyword>
<protein>
    <submittedName>
        <fullName evidence="2">Lmo0937 family membrane protein</fullName>
    </submittedName>
</protein>
<feature type="transmembrane region" description="Helical" evidence="1">
    <location>
        <begin position="28"/>
        <end position="46"/>
    </location>
</feature>
<dbReference type="RefSeq" id="WP_300987080.1">
    <property type="nucleotide sequence ID" value="NZ_CP129236.1"/>
</dbReference>
<organism evidence="2 3">
    <name type="scientific">Planococcus shixiaomingii</name>
    <dbReference type="NCBI Taxonomy" id="3058393"/>
    <lineage>
        <taxon>Bacteria</taxon>
        <taxon>Bacillati</taxon>
        <taxon>Bacillota</taxon>
        <taxon>Bacilli</taxon>
        <taxon>Bacillales</taxon>
        <taxon>Caryophanaceae</taxon>
        <taxon>Planococcus</taxon>
    </lineage>
</organism>
<dbReference type="NCBIfam" id="NF033488">
    <property type="entry name" value="lmo0937_fam_TM"/>
    <property type="match status" value="1"/>
</dbReference>
<dbReference type="InterPro" id="IPR043727">
    <property type="entry name" value="Lmo0937-like"/>
</dbReference>
<accession>A0ABT8N630</accession>
<gene>
    <name evidence="2" type="ORF">QWY14_16190</name>
</gene>
<keyword evidence="1" id="KW-0812">Transmembrane</keyword>
<dbReference type="EMBL" id="JAUJWV010000003">
    <property type="protein sequence ID" value="MDN7243346.1"/>
    <property type="molecule type" value="Genomic_DNA"/>
</dbReference>
<dbReference type="Pfam" id="PF18919">
    <property type="entry name" value="DUF5670"/>
    <property type="match status" value="1"/>
</dbReference>
<keyword evidence="1" id="KW-1133">Transmembrane helix</keyword>
<reference evidence="2 3" key="1">
    <citation type="submission" date="2023-06" db="EMBL/GenBank/DDBJ databases">
        <title>Novel species in genus Planococcus.</title>
        <authorList>
            <person name="Ning S."/>
        </authorList>
    </citation>
    <scope>NUCLEOTIDE SEQUENCE [LARGE SCALE GENOMIC DNA]</scope>
    <source>
        <strain evidence="2 3">N028</strain>
    </source>
</reference>
<evidence type="ECO:0000256" key="1">
    <source>
        <dbReference type="SAM" id="Phobius"/>
    </source>
</evidence>
<evidence type="ECO:0000313" key="2">
    <source>
        <dbReference type="EMBL" id="MDN7243346.1"/>
    </source>
</evidence>
<comment type="caution">
    <text evidence="2">The sequence shown here is derived from an EMBL/GenBank/DDBJ whole genome shotgun (WGS) entry which is preliminary data.</text>
</comment>
<name>A0ABT8N630_9BACL</name>
<feature type="transmembrane region" description="Helical" evidence="1">
    <location>
        <begin position="5"/>
        <end position="22"/>
    </location>
</feature>
<proteinExistence type="predicted"/>
<sequence length="51" mass="5598">MGRILWIILVVIIAFWLIGFLMDVAGGMIHILLVIAAIILVINLISGRRGV</sequence>